<gene>
    <name evidence="5" type="ORF">UFOVP1036_44</name>
    <name evidence="6" type="ORF">UFOVP1132_23</name>
    <name evidence="7" type="ORF">UFOVP1190_100</name>
    <name evidence="8" type="ORF">UFOVP1248_28</name>
    <name evidence="9" type="ORF">UFOVP1493_59</name>
    <name evidence="11" type="ORF">UFOVP1584_29</name>
    <name evidence="10" type="ORF">UFOVP1635_36</name>
    <name evidence="2" type="ORF">UFOVP521_79</name>
    <name evidence="3" type="ORF">UFOVP856_51</name>
    <name evidence="4" type="ORF">UFOVP967_37</name>
</gene>
<dbReference type="EMBL" id="LR798432">
    <property type="protein sequence ID" value="CAB5231180.1"/>
    <property type="molecule type" value="Genomic_DNA"/>
</dbReference>
<feature type="compositionally biased region" description="Low complexity" evidence="1">
    <location>
        <begin position="53"/>
        <end position="62"/>
    </location>
</feature>
<dbReference type="EMBL" id="LR796496">
    <property type="protein sequence ID" value="CAB4148351.1"/>
    <property type="molecule type" value="Genomic_DNA"/>
</dbReference>
<organism evidence="3">
    <name type="scientific">uncultured Caudovirales phage</name>
    <dbReference type="NCBI Taxonomy" id="2100421"/>
    <lineage>
        <taxon>Viruses</taxon>
        <taxon>Duplodnaviria</taxon>
        <taxon>Heunggongvirae</taxon>
        <taxon>Uroviricota</taxon>
        <taxon>Caudoviricetes</taxon>
        <taxon>Peduoviridae</taxon>
        <taxon>Maltschvirus</taxon>
        <taxon>Maltschvirus maltsch</taxon>
    </lineage>
</organism>
<evidence type="ECO:0000313" key="11">
    <source>
        <dbReference type="EMBL" id="CAB5231180.1"/>
    </source>
</evidence>
<evidence type="ECO:0000313" key="4">
    <source>
        <dbReference type="EMBL" id="CAB4174266.1"/>
    </source>
</evidence>
<evidence type="ECO:0000313" key="2">
    <source>
        <dbReference type="EMBL" id="CAB4148351.1"/>
    </source>
</evidence>
<dbReference type="EMBL" id="LR797192">
    <property type="protein sequence ID" value="CAB4192434.1"/>
    <property type="molecule type" value="Genomic_DNA"/>
</dbReference>
<dbReference type="EMBL" id="LR796910">
    <property type="protein sequence ID" value="CAB4174266.1"/>
    <property type="molecule type" value="Genomic_DNA"/>
</dbReference>
<dbReference type="EMBL" id="LR797145">
    <property type="protein sequence ID" value="CAB4190730.1"/>
    <property type="molecule type" value="Genomic_DNA"/>
</dbReference>
<evidence type="ECO:0000313" key="10">
    <source>
        <dbReference type="EMBL" id="CAB4219945.1"/>
    </source>
</evidence>
<proteinExistence type="predicted"/>
<dbReference type="EMBL" id="LR797088">
    <property type="protein sequence ID" value="CAB4186179.1"/>
    <property type="molecule type" value="Genomic_DNA"/>
</dbReference>
<name>A0A6J5PJD5_9CAUD</name>
<dbReference type="EMBL" id="LR796991">
    <property type="protein sequence ID" value="CAB4180525.1"/>
    <property type="molecule type" value="Genomic_DNA"/>
</dbReference>
<evidence type="ECO:0000313" key="5">
    <source>
        <dbReference type="EMBL" id="CAB4180525.1"/>
    </source>
</evidence>
<evidence type="ECO:0000313" key="3">
    <source>
        <dbReference type="EMBL" id="CAB4167724.1"/>
    </source>
</evidence>
<evidence type="ECO:0000313" key="7">
    <source>
        <dbReference type="EMBL" id="CAB4190730.1"/>
    </source>
</evidence>
<evidence type="ECO:0000313" key="8">
    <source>
        <dbReference type="EMBL" id="CAB4192434.1"/>
    </source>
</evidence>
<evidence type="ECO:0000256" key="1">
    <source>
        <dbReference type="SAM" id="MobiDB-lite"/>
    </source>
</evidence>
<evidence type="ECO:0000313" key="6">
    <source>
        <dbReference type="EMBL" id="CAB4186179.1"/>
    </source>
</evidence>
<dbReference type="EMBL" id="LR796811">
    <property type="protein sequence ID" value="CAB4167724.1"/>
    <property type="molecule type" value="Genomic_DNA"/>
</dbReference>
<feature type="region of interest" description="Disordered" evidence="1">
    <location>
        <begin position="1"/>
        <end position="97"/>
    </location>
</feature>
<dbReference type="EMBL" id="LR797456">
    <property type="protein sequence ID" value="CAB4217667.1"/>
    <property type="molecule type" value="Genomic_DNA"/>
</dbReference>
<sequence>MPTIIFKHPGHTTGTDQRVHRPKSAHRAPYAWVGAASRPYWAPGSTKKKPGRKGAAAADASPAPAPAMRSSGTGPTRGSAMKSPAKPYRNPTTGGTRTTAEMLAGAKISKPDGRKVKPNMLVVPPGGWNAKPAAPSGGPGSSYKKNGVPMYVAPRPSAPAASAGSRYVKNGVPMTAYPRPAAPAASAGSSYKKNGVSMYVPPAAPQGTSYKKNGVSMYVPPKKKVVMKFYGFADR</sequence>
<protein>
    <submittedName>
        <fullName evidence="3">Uncharacterized protein</fullName>
    </submittedName>
</protein>
<reference evidence="3" key="1">
    <citation type="submission" date="2020-04" db="EMBL/GenBank/DDBJ databases">
        <authorList>
            <person name="Chiriac C."/>
            <person name="Salcher M."/>
            <person name="Ghai R."/>
            <person name="Kavagutti S V."/>
        </authorList>
    </citation>
    <scope>NUCLEOTIDE SEQUENCE</scope>
</reference>
<evidence type="ECO:0000313" key="9">
    <source>
        <dbReference type="EMBL" id="CAB4217667.1"/>
    </source>
</evidence>
<dbReference type="EMBL" id="LR797496">
    <property type="protein sequence ID" value="CAB4219945.1"/>
    <property type="molecule type" value="Genomic_DNA"/>
</dbReference>
<accession>A0A6J5PJD5</accession>